<dbReference type="InterPro" id="IPR035906">
    <property type="entry name" value="MetI-like_sf"/>
</dbReference>
<organism evidence="9 10">
    <name type="scientific">Xylanimonas allomyrinae</name>
    <dbReference type="NCBI Taxonomy" id="2509459"/>
    <lineage>
        <taxon>Bacteria</taxon>
        <taxon>Bacillati</taxon>
        <taxon>Actinomycetota</taxon>
        <taxon>Actinomycetes</taxon>
        <taxon>Micrococcales</taxon>
        <taxon>Promicromonosporaceae</taxon>
        <taxon>Xylanimonas</taxon>
    </lineage>
</organism>
<evidence type="ECO:0000313" key="10">
    <source>
        <dbReference type="Proteomes" id="UP000291758"/>
    </source>
</evidence>
<evidence type="ECO:0000256" key="1">
    <source>
        <dbReference type="ARBA" id="ARBA00004651"/>
    </source>
</evidence>
<feature type="transmembrane region" description="Helical" evidence="7">
    <location>
        <begin position="148"/>
        <end position="168"/>
    </location>
</feature>
<evidence type="ECO:0000256" key="3">
    <source>
        <dbReference type="ARBA" id="ARBA00022475"/>
    </source>
</evidence>
<dbReference type="SUPFAM" id="SSF161098">
    <property type="entry name" value="MetI-like"/>
    <property type="match status" value="1"/>
</dbReference>
<reference evidence="9 10" key="1">
    <citation type="submission" date="2019-01" db="EMBL/GenBank/DDBJ databases">
        <title>Genome sequencing of strain 2JSPR-7.</title>
        <authorList>
            <person name="Heo J."/>
            <person name="Kim S.-J."/>
            <person name="Kim J.-S."/>
            <person name="Hong S.-B."/>
            <person name="Kwon S.-W."/>
        </authorList>
    </citation>
    <scope>NUCLEOTIDE SEQUENCE [LARGE SCALE GENOMIC DNA]</scope>
    <source>
        <strain evidence="9 10">2JSPR-7</strain>
    </source>
</reference>
<feature type="transmembrane region" description="Helical" evidence="7">
    <location>
        <begin position="115"/>
        <end position="136"/>
    </location>
</feature>
<keyword evidence="4 7" id="KW-0812">Transmembrane</keyword>
<evidence type="ECO:0000259" key="8">
    <source>
        <dbReference type="PROSITE" id="PS50928"/>
    </source>
</evidence>
<gene>
    <name evidence="9" type="ORF">ET495_16880</name>
</gene>
<dbReference type="KEGG" id="xyl:ET495_16880"/>
<keyword evidence="5 7" id="KW-1133">Transmembrane helix</keyword>
<feature type="transmembrane region" description="Helical" evidence="7">
    <location>
        <begin position="249"/>
        <end position="270"/>
    </location>
</feature>
<dbReference type="PANTHER" id="PTHR43744">
    <property type="entry name" value="ABC TRANSPORTER PERMEASE PROTEIN MG189-RELATED-RELATED"/>
    <property type="match status" value="1"/>
</dbReference>
<feature type="transmembrane region" description="Helical" evidence="7">
    <location>
        <begin position="189"/>
        <end position="214"/>
    </location>
</feature>
<keyword evidence="6 7" id="KW-0472">Membrane</keyword>
<evidence type="ECO:0000313" key="9">
    <source>
        <dbReference type="EMBL" id="QAY64596.1"/>
    </source>
</evidence>
<evidence type="ECO:0000256" key="4">
    <source>
        <dbReference type="ARBA" id="ARBA00022692"/>
    </source>
</evidence>
<keyword evidence="3" id="KW-1003">Cell membrane</keyword>
<name>A0A4P6EQ18_9MICO</name>
<dbReference type="Proteomes" id="UP000291758">
    <property type="component" value="Chromosome"/>
</dbReference>
<protein>
    <submittedName>
        <fullName evidence="9">Carbohydrate ABC transporter permease</fullName>
    </submittedName>
</protein>
<dbReference type="InterPro" id="IPR000515">
    <property type="entry name" value="MetI-like"/>
</dbReference>
<dbReference type="PANTHER" id="PTHR43744:SF12">
    <property type="entry name" value="ABC TRANSPORTER PERMEASE PROTEIN MG189-RELATED"/>
    <property type="match status" value="1"/>
</dbReference>
<dbReference type="EMBL" id="CP035495">
    <property type="protein sequence ID" value="QAY64596.1"/>
    <property type="molecule type" value="Genomic_DNA"/>
</dbReference>
<feature type="transmembrane region" description="Helical" evidence="7">
    <location>
        <begin position="76"/>
        <end position="103"/>
    </location>
</feature>
<feature type="transmembrane region" description="Helical" evidence="7">
    <location>
        <begin position="21"/>
        <end position="39"/>
    </location>
</feature>
<evidence type="ECO:0000256" key="6">
    <source>
        <dbReference type="ARBA" id="ARBA00023136"/>
    </source>
</evidence>
<dbReference type="OrthoDB" id="61122at2"/>
<dbReference type="PROSITE" id="PS50928">
    <property type="entry name" value="ABC_TM1"/>
    <property type="match status" value="1"/>
</dbReference>
<keyword evidence="2 7" id="KW-0813">Transport</keyword>
<dbReference type="GO" id="GO:0005886">
    <property type="term" value="C:plasma membrane"/>
    <property type="evidence" value="ECO:0007669"/>
    <property type="project" value="UniProtKB-SubCell"/>
</dbReference>
<comment type="subcellular location">
    <subcellularLocation>
        <location evidence="1 7">Cell membrane</location>
        <topology evidence="1 7">Multi-pass membrane protein</topology>
    </subcellularLocation>
</comment>
<dbReference type="Pfam" id="PF00528">
    <property type="entry name" value="BPD_transp_1"/>
    <property type="match status" value="1"/>
</dbReference>
<comment type="similarity">
    <text evidence="7">Belongs to the binding-protein-dependent transport system permease family.</text>
</comment>
<evidence type="ECO:0000256" key="5">
    <source>
        <dbReference type="ARBA" id="ARBA00022989"/>
    </source>
</evidence>
<dbReference type="GO" id="GO:0055085">
    <property type="term" value="P:transmembrane transport"/>
    <property type="evidence" value="ECO:0007669"/>
    <property type="project" value="InterPro"/>
</dbReference>
<proteinExistence type="inferred from homology"/>
<feature type="domain" description="ABC transmembrane type-1" evidence="8">
    <location>
        <begin position="77"/>
        <end position="270"/>
    </location>
</feature>
<sequence length="283" mass="29879">MTAVSAPTRHRRVAGQGAAHLALAGWAALAAFPVAWSVVGSLKSDAEIFASPWSLPAAPRWDNYVRAWREAGIGRFFANTVVVVGGALALTLALGAMAAYVLARFSFRLNRTVRTVFLAGMVFPVFLAIVPLFVVVDALGLLGTQAGLILVLAAYGLPFTVFFLTGFFSTLPGSVAEAALLDGCGHAGAFFRVMLPMALPGLASVAVFDFLGLWNGYLLPLVLNPDPERYVLAQGLASLAVTQGYAADYSALFAGLVLTMAPVLVVYVLLHRRLRGLSLGALR</sequence>
<dbReference type="CDD" id="cd06261">
    <property type="entry name" value="TM_PBP2"/>
    <property type="match status" value="1"/>
</dbReference>
<evidence type="ECO:0000256" key="2">
    <source>
        <dbReference type="ARBA" id="ARBA00022448"/>
    </source>
</evidence>
<dbReference type="Gene3D" id="1.10.3720.10">
    <property type="entry name" value="MetI-like"/>
    <property type="match status" value="1"/>
</dbReference>
<keyword evidence="10" id="KW-1185">Reference proteome</keyword>
<accession>A0A4P6EQ18</accession>
<dbReference type="AlphaFoldDB" id="A0A4P6EQ18"/>
<evidence type="ECO:0000256" key="7">
    <source>
        <dbReference type="RuleBase" id="RU363032"/>
    </source>
</evidence>